<sequence length="181" mass="19814">MFRCVALLAFVAVAALAAPFNSIDDVPAEYKDLIPAQAKEFLTGLTEDDKKVLKEVAANYANYKSEDEAMAALKEKSPALFEKAEKLHNLLKEKIDALGEEAKAFAKEVIGEARKIQAQIVAGNKPSLDELKKKVVSGVEKYKALSPEAKADIEKQFPITATVFKNEKFQELAKKLLATSA</sequence>
<organism evidence="10 11">
    <name type="scientific">Pristionchus entomophagus</name>
    <dbReference type="NCBI Taxonomy" id="358040"/>
    <lineage>
        <taxon>Eukaryota</taxon>
        <taxon>Metazoa</taxon>
        <taxon>Ecdysozoa</taxon>
        <taxon>Nematoda</taxon>
        <taxon>Chromadorea</taxon>
        <taxon>Rhabditida</taxon>
        <taxon>Rhabditina</taxon>
        <taxon>Diplogasteromorpha</taxon>
        <taxon>Diplogasteroidea</taxon>
        <taxon>Neodiplogasteridae</taxon>
        <taxon>Pristionchus</taxon>
    </lineage>
</organism>
<gene>
    <name evidence="10" type="ORF">PENTCL1PPCAC_9513</name>
</gene>
<evidence type="ECO:0000256" key="5">
    <source>
        <dbReference type="ARBA" id="ARBA00022729"/>
    </source>
</evidence>
<dbReference type="AlphaFoldDB" id="A0AAV5SZB8"/>
<evidence type="ECO:0000256" key="4">
    <source>
        <dbReference type="ARBA" id="ARBA00022525"/>
    </source>
</evidence>
<keyword evidence="4" id="KW-0964">Secreted</keyword>
<feature type="chain" id="PRO_5043607751" description="Fatty-acid and retinol-binding protein 1" evidence="9">
    <location>
        <begin position="18"/>
        <end position="181"/>
    </location>
</feature>
<dbReference type="PANTHER" id="PTHR31418:SF7">
    <property type="entry name" value="FATTY-ACID AND RETINOL-BINDING PROTEIN 1"/>
    <property type="match status" value="1"/>
</dbReference>
<accession>A0AAV5SZB8</accession>
<evidence type="ECO:0000256" key="3">
    <source>
        <dbReference type="ARBA" id="ARBA00017453"/>
    </source>
</evidence>
<feature type="coiled-coil region" evidence="8">
    <location>
        <begin position="81"/>
        <end position="108"/>
    </location>
</feature>
<reference evidence="10" key="1">
    <citation type="submission" date="2023-10" db="EMBL/GenBank/DDBJ databases">
        <title>Genome assembly of Pristionchus species.</title>
        <authorList>
            <person name="Yoshida K."/>
            <person name="Sommer R.J."/>
        </authorList>
    </citation>
    <scope>NUCLEOTIDE SEQUENCE</scope>
    <source>
        <strain evidence="10">RS0144</strain>
    </source>
</reference>
<dbReference type="Proteomes" id="UP001432027">
    <property type="component" value="Unassembled WGS sequence"/>
</dbReference>
<evidence type="ECO:0000256" key="6">
    <source>
        <dbReference type="ARBA" id="ARBA00023054"/>
    </source>
</evidence>
<dbReference type="EMBL" id="BTSX01000003">
    <property type="protein sequence ID" value="GMS87338.1"/>
    <property type="molecule type" value="Genomic_DNA"/>
</dbReference>
<evidence type="ECO:0000256" key="8">
    <source>
        <dbReference type="SAM" id="Coils"/>
    </source>
</evidence>
<proteinExistence type="inferred from homology"/>
<feature type="signal peptide" evidence="9">
    <location>
        <begin position="1"/>
        <end position="17"/>
    </location>
</feature>
<comment type="subcellular location">
    <subcellularLocation>
        <location evidence="1">Secreted</location>
    </subcellularLocation>
</comment>
<dbReference type="InterPro" id="IPR008632">
    <property type="entry name" value="Gp-FAR-1"/>
</dbReference>
<name>A0AAV5SZB8_9BILA</name>
<dbReference type="GO" id="GO:0008289">
    <property type="term" value="F:lipid binding"/>
    <property type="evidence" value="ECO:0007669"/>
    <property type="project" value="UniProtKB-KW"/>
</dbReference>
<comment type="caution">
    <text evidence="10">The sequence shown here is derived from an EMBL/GenBank/DDBJ whole genome shotgun (WGS) entry which is preliminary data.</text>
</comment>
<comment type="similarity">
    <text evidence="2">Belongs to the fatty-acid and retinol-binding protein (FARBP) family.</text>
</comment>
<evidence type="ECO:0000313" key="10">
    <source>
        <dbReference type="EMBL" id="GMS87338.1"/>
    </source>
</evidence>
<keyword evidence="7" id="KW-0446">Lipid-binding</keyword>
<dbReference type="Pfam" id="PF05823">
    <property type="entry name" value="Gp-FAR-1"/>
    <property type="match status" value="1"/>
</dbReference>
<evidence type="ECO:0000256" key="7">
    <source>
        <dbReference type="ARBA" id="ARBA00023121"/>
    </source>
</evidence>
<dbReference type="Gene3D" id="1.20.120.1100">
    <property type="match status" value="1"/>
</dbReference>
<evidence type="ECO:0000313" key="11">
    <source>
        <dbReference type="Proteomes" id="UP001432027"/>
    </source>
</evidence>
<keyword evidence="6 8" id="KW-0175">Coiled coil</keyword>
<evidence type="ECO:0000256" key="2">
    <source>
        <dbReference type="ARBA" id="ARBA00006648"/>
    </source>
</evidence>
<dbReference type="GO" id="GO:0005576">
    <property type="term" value="C:extracellular region"/>
    <property type="evidence" value="ECO:0007669"/>
    <property type="project" value="UniProtKB-SubCell"/>
</dbReference>
<protein>
    <recommendedName>
        <fullName evidence="3">Fatty-acid and retinol-binding protein 1</fullName>
    </recommendedName>
</protein>
<keyword evidence="11" id="KW-1185">Reference proteome</keyword>
<keyword evidence="5 9" id="KW-0732">Signal</keyword>
<evidence type="ECO:0000256" key="1">
    <source>
        <dbReference type="ARBA" id="ARBA00004613"/>
    </source>
</evidence>
<evidence type="ECO:0000256" key="9">
    <source>
        <dbReference type="SAM" id="SignalP"/>
    </source>
</evidence>
<dbReference type="PANTHER" id="PTHR31418">
    <property type="entry name" value="FATTY-ACID AND RETINOL-BINDING PROTEIN 1"/>
    <property type="match status" value="1"/>
</dbReference>